<keyword evidence="7" id="KW-0812">Transmembrane</keyword>
<keyword evidence="11" id="KW-0472">Membrane</keyword>
<keyword evidence="15" id="KW-1185">Reference proteome</keyword>
<dbReference type="OrthoDB" id="2139606at2759"/>
<dbReference type="UniPathway" id="UPA00378"/>
<evidence type="ECO:0000256" key="4">
    <source>
        <dbReference type="ARBA" id="ARBA00008661"/>
    </source>
</evidence>
<evidence type="ECO:0000256" key="9">
    <source>
        <dbReference type="ARBA" id="ARBA00022989"/>
    </source>
</evidence>
<dbReference type="Gene3D" id="3.90.550.50">
    <property type="match status" value="1"/>
</dbReference>
<organism evidence="14 15">
    <name type="scientific">Carex littledalei</name>
    <dbReference type="NCBI Taxonomy" id="544730"/>
    <lineage>
        <taxon>Eukaryota</taxon>
        <taxon>Viridiplantae</taxon>
        <taxon>Streptophyta</taxon>
        <taxon>Embryophyta</taxon>
        <taxon>Tracheophyta</taxon>
        <taxon>Spermatophyta</taxon>
        <taxon>Magnoliopsida</taxon>
        <taxon>Liliopsida</taxon>
        <taxon>Poales</taxon>
        <taxon>Cyperaceae</taxon>
        <taxon>Cyperoideae</taxon>
        <taxon>Cariceae</taxon>
        <taxon>Carex</taxon>
        <taxon>Carex subgen. Euthyceras</taxon>
    </lineage>
</organism>
<evidence type="ECO:0000313" key="15">
    <source>
        <dbReference type="Proteomes" id="UP000623129"/>
    </source>
</evidence>
<comment type="cofactor">
    <cofactor evidence="1 13">
        <name>Mn(2+)</name>
        <dbReference type="ChEBI" id="CHEBI:29035"/>
    </cofactor>
</comment>
<gene>
    <name evidence="14" type="ORF">FCM35_KLT21456</name>
</gene>
<evidence type="ECO:0000256" key="5">
    <source>
        <dbReference type="ARBA" id="ARBA00022676"/>
    </source>
</evidence>
<dbReference type="GO" id="GO:0016758">
    <property type="term" value="F:hexosyltransferase activity"/>
    <property type="evidence" value="ECO:0007669"/>
    <property type="project" value="InterPro"/>
</dbReference>
<evidence type="ECO:0000256" key="8">
    <source>
        <dbReference type="ARBA" id="ARBA00022968"/>
    </source>
</evidence>
<comment type="pathway">
    <text evidence="3">Protein modification; protein glycosylation.</text>
</comment>
<name>A0A833RBC3_9POAL</name>
<evidence type="ECO:0000313" key="14">
    <source>
        <dbReference type="EMBL" id="KAF3334852.1"/>
    </source>
</evidence>
<protein>
    <recommendedName>
        <fullName evidence="13">Hexosyltransferase</fullName>
        <ecNumber evidence="13">2.4.1.-</ecNumber>
    </recommendedName>
</protein>
<dbReference type="EC" id="2.4.1.-" evidence="13"/>
<dbReference type="PANTHER" id="PTHR11214:SF351">
    <property type="entry name" value="BETA-1,3-GALACTOSYLTRANSFERASE PVG3"/>
    <property type="match status" value="1"/>
</dbReference>
<keyword evidence="5 13" id="KW-0328">Glycosyltransferase</keyword>
<evidence type="ECO:0000256" key="11">
    <source>
        <dbReference type="ARBA" id="ARBA00023136"/>
    </source>
</evidence>
<reference evidence="14" key="1">
    <citation type="submission" date="2020-01" db="EMBL/GenBank/DDBJ databases">
        <title>Genome sequence of Kobresia littledalei, the first chromosome-level genome in the family Cyperaceae.</title>
        <authorList>
            <person name="Qu G."/>
        </authorList>
    </citation>
    <scope>NUCLEOTIDE SEQUENCE</scope>
    <source>
        <strain evidence="14">C.B.Clarke</strain>
        <tissue evidence="14">Leaf</tissue>
    </source>
</reference>
<evidence type="ECO:0000256" key="12">
    <source>
        <dbReference type="ARBA" id="ARBA00023211"/>
    </source>
</evidence>
<evidence type="ECO:0000256" key="1">
    <source>
        <dbReference type="ARBA" id="ARBA00001936"/>
    </source>
</evidence>
<keyword evidence="9" id="KW-1133">Transmembrane helix</keyword>
<dbReference type="GO" id="GO:0000139">
    <property type="term" value="C:Golgi membrane"/>
    <property type="evidence" value="ECO:0007669"/>
    <property type="project" value="UniProtKB-SubCell"/>
</dbReference>
<keyword evidence="6 14" id="KW-0808">Transferase</keyword>
<evidence type="ECO:0000256" key="2">
    <source>
        <dbReference type="ARBA" id="ARBA00004323"/>
    </source>
</evidence>
<proteinExistence type="inferred from homology"/>
<dbReference type="InterPro" id="IPR002659">
    <property type="entry name" value="Glyco_trans_31"/>
</dbReference>
<comment type="subcellular location">
    <subcellularLocation>
        <location evidence="2 13">Golgi apparatus membrane</location>
        <topology evidence="2 13">Single-pass type II membrane protein</topology>
    </subcellularLocation>
</comment>
<dbReference type="Proteomes" id="UP000623129">
    <property type="component" value="Unassembled WGS sequence"/>
</dbReference>
<comment type="caution">
    <text evidence="14">The sequence shown here is derived from an EMBL/GenBank/DDBJ whole genome shotgun (WGS) entry which is preliminary data.</text>
</comment>
<dbReference type="Pfam" id="PF01762">
    <property type="entry name" value="Galactosyl_T"/>
    <property type="match status" value="1"/>
</dbReference>
<evidence type="ECO:0000256" key="7">
    <source>
        <dbReference type="ARBA" id="ARBA00022692"/>
    </source>
</evidence>
<keyword evidence="8" id="KW-0735">Signal-anchor</keyword>
<accession>A0A833RBC3</accession>
<keyword evidence="10 13" id="KW-0333">Golgi apparatus</keyword>
<evidence type="ECO:0000256" key="6">
    <source>
        <dbReference type="ARBA" id="ARBA00022679"/>
    </source>
</evidence>
<dbReference type="PANTHER" id="PTHR11214">
    <property type="entry name" value="BETA-1,3-N-ACETYLGLUCOSAMINYLTRANSFERASE"/>
    <property type="match status" value="1"/>
</dbReference>
<evidence type="ECO:0000256" key="13">
    <source>
        <dbReference type="RuleBase" id="RU363063"/>
    </source>
</evidence>
<dbReference type="EMBL" id="SWLB01000009">
    <property type="protein sequence ID" value="KAF3334852.1"/>
    <property type="molecule type" value="Genomic_DNA"/>
</dbReference>
<dbReference type="AlphaFoldDB" id="A0A833RBC3"/>
<evidence type="ECO:0000256" key="3">
    <source>
        <dbReference type="ARBA" id="ARBA00004922"/>
    </source>
</evidence>
<evidence type="ECO:0000256" key="10">
    <source>
        <dbReference type="ARBA" id="ARBA00023034"/>
    </source>
</evidence>
<comment type="similarity">
    <text evidence="4 13">Belongs to the glycosyltransferase 31 family.</text>
</comment>
<sequence length="188" mass="21970">MEMLTYHDIIIMNCTENGSEGKTYTYFSSVPKIFPGEERPYDFVMKVDDDAYFRLDKLYEALRDKPREDTYLGKGYPPLDQDYPPYLVGMGYALSWDLVLWIAESKFARDNTHGVEDITLAMWLNVGGKGKNRFNMREKMYDFHGIEAKDFPNDTIAVHVLKNDFTWMATLKNFNKRDGLDPSPFYHV</sequence>
<keyword evidence="12 13" id="KW-0464">Manganese</keyword>